<protein>
    <submittedName>
        <fullName evidence="2">Uncharacterized protein</fullName>
    </submittedName>
</protein>
<name>A0A8K1CRC2_PYTOL</name>
<evidence type="ECO:0000256" key="1">
    <source>
        <dbReference type="SAM" id="MobiDB-lite"/>
    </source>
</evidence>
<comment type="caution">
    <text evidence="2">The sequence shown here is derived from an EMBL/GenBank/DDBJ whole genome shotgun (WGS) entry which is preliminary data.</text>
</comment>
<evidence type="ECO:0000313" key="2">
    <source>
        <dbReference type="EMBL" id="TMW68125.1"/>
    </source>
</evidence>
<reference evidence="2" key="1">
    <citation type="submission" date="2019-03" db="EMBL/GenBank/DDBJ databases">
        <title>Long read genome sequence of the mycoparasitic Pythium oligandrum ATCC 38472 isolated from sugarbeet rhizosphere.</title>
        <authorList>
            <person name="Gaulin E."/>
        </authorList>
    </citation>
    <scope>NUCLEOTIDE SEQUENCE</scope>
    <source>
        <strain evidence="2">ATCC 38472_TT</strain>
    </source>
</reference>
<dbReference type="EMBL" id="SPLM01000003">
    <property type="protein sequence ID" value="TMW68125.1"/>
    <property type="molecule type" value="Genomic_DNA"/>
</dbReference>
<gene>
    <name evidence="2" type="ORF">Poli38472_007797</name>
</gene>
<keyword evidence="3" id="KW-1185">Reference proteome</keyword>
<organism evidence="2 3">
    <name type="scientific">Pythium oligandrum</name>
    <name type="common">Mycoparasitic fungus</name>
    <dbReference type="NCBI Taxonomy" id="41045"/>
    <lineage>
        <taxon>Eukaryota</taxon>
        <taxon>Sar</taxon>
        <taxon>Stramenopiles</taxon>
        <taxon>Oomycota</taxon>
        <taxon>Peronosporomycetes</taxon>
        <taxon>Pythiales</taxon>
        <taxon>Pythiaceae</taxon>
        <taxon>Pythium</taxon>
    </lineage>
</organism>
<proteinExistence type="predicted"/>
<accession>A0A8K1CRC2</accession>
<dbReference type="Proteomes" id="UP000794436">
    <property type="component" value="Unassembled WGS sequence"/>
</dbReference>
<feature type="region of interest" description="Disordered" evidence="1">
    <location>
        <begin position="65"/>
        <end position="88"/>
    </location>
</feature>
<sequence>MAKTNLNTLVLGVVKMCENEAKEGNLPVAGSGSLDTGAGSLSLNDTASVGDLPISTEEEDAKIKELGDSKEREKACGKPGDDYTNVRDSPRCSRPECLAYYKDTYLKMMPDCRDKAYMKLYIARCEAVPETAPAPSSSTTTIPSLVVTGIVALTALLGRKEKPHEMLFIASKPGCGQAQAT</sequence>
<evidence type="ECO:0000313" key="3">
    <source>
        <dbReference type="Proteomes" id="UP000794436"/>
    </source>
</evidence>
<dbReference type="AlphaFoldDB" id="A0A8K1CRC2"/>